<dbReference type="RefSeq" id="WP_139326076.1">
    <property type="nucleotide sequence ID" value="NZ_FTOV01000001.1"/>
</dbReference>
<gene>
    <name evidence="2" type="ORF">SAMN05421785_101602</name>
</gene>
<evidence type="ECO:0000256" key="1">
    <source>
        <dbReference type="SAM" id="SignalP"/>
    </source>
</evidence>
<organism evidence="2 3">
    <name type="scientific">Chryseobacterium gambrini</name>
    <dbReference type="NCBI Taxonomy" id="373672"/>
    <lineage>
        <taxon>Bacteria</taxon>
        <taxon>Pseudomonadati</taxon>
        <taxon>Bacteroidota</taxon>
        <taxon>Flavobacteriia</taxon>
        <taxon>Flavobacteriales</taxon>
        <taxon>Weeksellaceae</taxon>
        <taxon>Chryseobacterium group</taxon>
        <taxon>Chryseobacterium</taxon>
    </lineage>
</organism>
<name>A0A1N7KM79_9FLAO</name>
<evidence type="ECO:0000313" key="2">
    <source>
        <dbReference type="EMBL" id="SIS62742.1"/>
    </source>
</evidence>
<sequence length="123" mass="13642">MKKLIFAFCMILLCSSQIVMAQSKAKTKVQTTNSKESMLKSLKNIMVKGMVASGTPKAKTEKFADCFTKDLGEKLTPEELVLFYKLNTLKNGPEKEKLTKQGEKMGMPAKMETVGKDCAVILQ</sequence>
<accession>A0A1N7KM79</accession>
<dbReference type="AlphaFoldDB" id="A0A1N7KM79"/>
<evidence type="ECO:0000313" key="3">
    <source>
        <dbReference type="Proteomes" id="UP000185781"/>
    </source>
</evidence>
<reference evidence="2 3" key="1">
    <citation type="submission" date="2017-01" db="EMBL/GenBank/DDBJ databases">
        <authorList>
            <person name="Mah S.A."/>
            <person name="Swanson W.J."/>
            <person name="Moy G.W."/>
            <person name="Vacquier V.D."/>
        </authorList>
    </citation>
    <scope>NUCLEOTIDE SEQUENCE [LARGE SCALE GENOMIC DNA]</scope>
    <source>
        <strain evidence="2 3">DSM 18014</strain>
    </source>
</reference>
<feature type="signal peptide" evidence="1">
    <location>
        <begin position="1"/>
        <end position="21"/>
    </location>
</feature>
<proteinExistence type="predicted"/>
<dbReference type="Proteomes" id="UP000185781">
    <property type="component" value="Unassembled WGS sequence"/>
</dbReference>
<dbReference type="OrthoDB" id="1264551at2"/>
<protein>
    <submittedName>
        <fullName evidence="2">Uncharacterized protein</fullName>
    </submittedName>
</protein>
<dbReference type="EMBL" id="FTOV01000001">
    <property type="protein sequence ID" value="SIS62742.1"/>
    <property type="molecule type" value="Genomic_DNA"/>
</dbReference>
<keyword evidence="1" id="KW-0732">Signal</keyword>
<feature type="chain" id="PRO_5012839920" evidence="1">
    <location>
        <begin position="22"/>
        <end position="123"/>
    </location>
</feature>